<keyword evidence="3" id="KW-1185">Reference proteome</keyword>
<dbReference type="EMBL" id="CP032317">
    <property type="protein sequence ID" value="AYA35883.1"/>
    <property type="molecule type" value="Genomic_DNA"/>
</dbReference>
<dbReference type="InterPro" id="IPR029052">
    <property type="entry name" value="Metallo-depent_PP-like"/>
</dbReference>
<evidence type="ECO:0000313" key="2">
    <source>
        <dbReference type="EMBL" id="AYA35883.1"/>
    </source>
</evidence>
<dbReference type="PANTHER" id="PTHR42850">
    <property type="entry name" value="METALLOPHOSPHOESTERASE"/>
    <property type="match status" value="1"/>
</dbReference>
<dbReference type="RefSeq" id="WP_119443471.1">
    <property type="nucleotide sequence ID" value="NZ_CP032317.1"/>
</dbReference>
<dbReference type="Proteomes" id="UP000262802">
    <property type="component" value="Chromosome"/>
</dbReference>
<dbReference type="KEGG" id="hyh:D3Y59_01750"/>
<sequence>MNLFVVGDVHGCYHTFEALLRHWKPAEELLIQVGDLVDRGRYSPECVQLARELEAQHPGRTAFLLGNHEYEMLIHYGPDGPNRNWLGWGGKSTVAQYNGRPNLLREHLAWLTQRPMAWENEHVVVSHAGIANTADPFDPDNTDGLLWRRGPLRHLGKRQVVGHTPTDNGRYYLDTSYDALYIDTGAYRGACLTGVRLAATGEILEHFSVPTIAHDIA</sequence>
<organism evidence="2 3">
    <name type="scientific">Hymenobacter oligotrophus</name>
    <dbReference type="NCBI Taxonomy" id="2319843"/>
    <lineage>
        <taxon>Bacteria</taxon>
        <taxon>Pseudomonadati</taxon>
        <taxon>Bacteroidota</taxon>
        <taxon>Cytophagia</taxon>
        <taxon>Cytophagales</taxon>
        <taxon>Hymenobacteraceae</taxon>
        <taxon>Hymenobacter</taxon>
    </lineage>
</organism>
<evidence type="ECO:0000313" key="3">
    <source>
        <dbReference type="Proteomes" id="UP000262802"/>
    </source>
</evidence>
<dbReference type="OrthoDB" id="9808081at2"/>
<gene>
    <name evidence="2" type="ORF">D3Y59_01750</name>
</gene>
<dbReference type="SUPFAM" id="SSF56300">
    <property type="entry name" value="Metallo-dependent phosphatases"/>
    <property type="match status" value="1"/>
</dbReference>
<name>A0A3B7QXB9_9BACT</name>
<dbReference type="InterPro" id="IPR004843">
    <property type="entry name" value="Calcineurin-like_PHP"/>
</dbReference>
<protein>
    <submittedName>
        <fullName evidence="2">Serine/threonine protein phosphatase</fullName>
    </submittedName>
</protein>
<dbReference type="PANTHER" id="PTHR42850:SF4">
    <property type="entry name" value="ZINC-DEPENDENT ENDOPOLYPHOSPHATASE"/>
    <property type="match status" value="1"/>
</dbReference>
<dbReference type="Pfam" id="PF00149">
    <property type="entry name" value="Metallophos"/>
    <property type="match status" value="1"/>
</dbReference>
<dbReference type="Gene3D" id="3.60.21.10">
    <property type="match status" value="1"/>
</dbReference>
<feature type="domain" description="Calcineurin-like phosphoesterase" evidence="1">
    <location>
        <begin position="1"/>
        <end position="167"/>
    </location>
</feature>
<proteinExistence type="predicted"/>
<dbReference type="InterPro" id="IPR050126">
    <property type="entry name" value="Ap4A_hydrolase"/>
</dbReference>
<evidence type="ECO:0000259" key="1">
    <source>
        <dbReference type="Pfam" id="PF00149"/>
    </source>
</evidence>
<accession>A0A3B7QXB9</accession>
<dbReference type="GO" id="GO:0016791">
    <property type="term" value="F:phosphatase activity"/>
    <property type="evidence" value="ECO:0007669"/>
    <property type="project" value="TreeGrafter"/>
</dbReference>
<dbReference type="AlphaFoldDB" id="A0A3B7QXB9"/>
<reference evidence="2 3" key="1">
    <citation type="submission" date="2018-09" db="EMBL/GenBank/DDBJ databases">
        <title>Hymenobacter medium sp. nov., isolated from R2A medium.</title>
        <authorList>
            <person name="Yingchao G."/>
        </authorList>
    </citation>
    <scope>NUCLEOTIDE SEQUENCE [LARGE SCALE GENOMIC DNA]</scope>
    <source>
        <strain evidence="3">sh-6</strain>
    </source>
</reference>
<dbReference type="GO" id="GO:0005737">
    <property type="term" value="C:cytoplasm"/>
    <property type="evidence" value="ECO:0007669"/>
    <property type="project" value="TreeGrafter"/>
</dbReference>